<dbReference type="AlphaFoldDB" id="A0A3S4IMK7"/>
<gene>
    <name evidence="1" type="ORF">NCTC6754_01462</name>
</gene>
<protein>
    <submittedName>
        <fullName evidence="1">Uncharacterized protein</fullName>
    </submittedName>
</protein>
<dbReference type="Proteomes" id="UP000269208">
    <property type="component" value="Chromosome"/>
</dbReference>
<dbReference type="EMBL" id="LR134190">
    <property type="protein sequence ID" value="VEB51738.1"/>
    <property type="molecule type" value="Genomic_DNA"/>
</dbReference>
<organism evidence="1 2">
    <name type="scientific">Salmonella enterica I</name>
    <dbReference type="NCBI Taxonomy" id="59201"/>
    <lineage>
        <taxon>Bacteria</taxon>
        <taxon>Pseudomonadati</taxon>
        <taxon>Pseudomonadota</taxon>
        <taxon>Gammaproteobacteria</taxon>
        <taxon>Enterobacterales</taxon>
        <taxon>Enterobacteriaceae</taxon>
        <taxon>Salmonella</taxon>
    </lineage>
</organism>
<proteinExistence type="predicted"/>
<evidence type="ECO:0000313" key="1">
    <source>
        <dbReference type="EMBL" id="VEB51738.1"/>
    </source>
</evidence>
<accession>A0A3S4IMK7</accession>
<name>A0A3S4IMK7_SALET</name>
<sequence length="76" mass="7997">MITPDKTKNGTASKAKLSRLENIFCAVANIEISKGSTSIMVLKEAITMQIPIGAPMASKTTKTAISVQDAKIGSIM</sequence>
<reference evidence="1 2" key="1">
    <citation type="submission" date="2018-12" db="EMBL/GenBank/DDBJ databases">
        <authorList>
            <consortium name="Pathogen Informatics"/>
        </authorList>
    </citation>
    <scope>NUCLEOTIDE SEQUENCE [LARGE SCALE GENOMIC DNA]</scope>
    <source>
        <strain evidence="1 2">NCTC6754</strain>
    </source>
</reference>
<evidence type="ECO:0000313" key="2">
    <source>
        <dbReference type="Proteomes" id="UP000269208"/>
    </source>
</evidence>